<name>A0A493TTE5_ANAPP</name>
<feature type="domain" description="B30.2/SPRY" evidence="8">
    <location>
        <begin position="293"/>
        <end position="488"/>
    </location>
</feature>
<dbReference type="Proteomes" id="UP000016666">
    <property type="component" value="Chromosome 19"/>
</dbReference>
<evidence type="ECO:0000256" key="1">
    <source>
        <dbReference type="ARBA" id="ARBA00022588"/>
    </source>
</evidence>
<feature type="domain" description="RING-type" evidence="7">
    <location>
        <begin position="13"/>
        <end position="61"/>
    </location>
</feature>
<keyword evidence="4" id="KW-0862">Zinc</keyword>
<dbReference type="InterPro" id="IPR001870">
    <property type="entry name" value="B30.2/SPRY"/>
</dbReference>
<dbReference type="PROSITE" id="PS00518">
    <property type="entry name" value="ZF_RING_1"/>
    <property type="match status" value="1"/>
</dbReference>
<dbReference type="AlphaFoldDB" id="A0A493TTE5"/>
<evidence type="ECO:0000313" key="10">
    <source>
        <dbReference type="Proteomes" id="UP000016666"/>
    </source>
</evidence>
<reference evidence="9" key="3">
    <citation type="submission" date="2025-09" db="UniProtKB">
        <authorList>
            <consortium name="Ensembl"/>
        </authorList>
    </citation>
    <scope>IDENTIFICATION</scope>
</reference>
<keyword evidence="5" id="KW-0391">Immunity</keyword>
<evidence type="ECO:0008006" key="11">
    <source>
        <dbReference type="Google" id="ProtNLM"/>
    </source>
</evidence>
<reference evidence="9" key="2">
    <citation type="submission" date="2025-08" db="UniProtKB">
        <authorList>
            <consortium name="Ensembl"/>
        </authorList>
    </citation>
    <scope>IDENTIFICATION</scope>
</reference>
<evidence type="ECO:0000256" key="5">
    <source>
        <dbReference type="ARBA" id="ARBA00022859"/>
    </source>
</evidence>
<dbReference type="Pfam" id="PF25600">
    <property type="entry name" value="TRIM_CC"/>
    <property type="match status" value="1"/>
</dbReference>
<dbReference type="SMART" id="SM00449">
    <property type="entry name" value="SPRY"/>
    <property type="match status" value="1"/>
</dbReference>
<dbReference type="InterPro" id="IPR027370">
    <property type="entry name" value="Znf-RING_euk"/>
</dbReference>
<accession>A0A493TTE5</accession>
<dbReference type="InterPro" id="IPR013320">
    <property type="entry name" value="ConA-like_dom_sf"/>
</dbReference>
<evidence type="ECO:0000259" key="8">
    <source>
        <dbReference type="PROSITE" id="PS50188"/>
    </source>
</evidence>
<dbReference type="PANTHER" id="PTHR25465">
    <property type="entry name" value="B-BOX DOMAIN CONTAINING"/>
    <property type="match status" value="1"/>
</dbReference>
<dbReference type="InterPro" id="IPR003879">
    <property type="entry name" value="Butyrophylin_SPRY"/>
</dbReference>
<keyword evidence="1" id="KW-0399">Innate immunity</keyword>
<dbReference type="InterPro" id="IPR017907">
    <property type="entry name" value="Znf_RING_CS"/>
</dbReference>
<evidence type="ECO:0000259" key="7">
    <source>
        <dbReference type="PROSITE" id="PS50089"/>
    </source>
</evidence>
<dbReference type="Gene3D" id="3.30.160.60">
    <property type="entry name" value="Classic Zinc Finger"/>
    <property type="match status" value="1"/>
</dbReference>
<dbReference type="PROSITE" id="PS50089">
    <property type="entry name" value="ZF_RING_2"/>
    <property type="match status" value="1"/>
</dbReference>
<dbReference type="GeneTree" id="ENSGT00940000162951"/>
<reference evidence="9 10" key="1">
    <citation type="submission" date="2017-10" db="EMBL/GenBank/DDBJ databases">
        <title>A new Pekin duck reference genome.</title>
        <authorList>
            <person name="Hou Z.-C."/>
            <person name="Zhou Z.-K."/>
            <person name="Zhu F."/>
            <person name="Hou S.-S."/>
        </authorList>
    </citation>
    <scope>NUCLEOTIDE SEQUENCE [LARGE SCALE GENOMIC DNA]</scope>
</reference>
<evidence type="ECO:0000256" key="2">
    <source>
        <dbReference type="ARBA" id="ARBA00022723"/>
    </source>
</evidence>
<dbReference type="Pfam" id="PF00622">
    <property type="entry name" value="SPRY"/>
    <property type="match status" value="1"/>
</dbReference>
<dbReference type="InterPro" id="IPR058030">
    <property type="entry name" value="TRIM8/14/16/25/29/45/65_CC"/>
</dbReference>
<dbReference type="PANTHER" id="PTHR25465:SF14">
    <property type="entry name" value="E3 UBIQUITIN-PROTEIN LIGASE TRIM65"/>
    <property type="match status" value="1"/>
</dbReference>
<keyword evidence="10" id="KW-1185">Reference proteome</keyword>
<dbReference type="InterPro" id="IPR003877">
    <property type="entry name" value="SPRY_dom"/>
</dbReference>
<sequence length="501" mass="55389">MAAQSELEEKLVCSICLELFKVPITLPCGHNFCKRCISDHQGKQEQAAAGAKQGFSCPECRQSCAPQLELKKNVTLSKVLELVRASKTGVKQCEVTPGGLCPRHGRPLELYCEDEQRCICCVCTVQQCQRHRRALLEDVHSRKQVGNWGATGGSALGLTGLPHQDSSEGLRSVILSKFAHLEKSLQAFQCQMVAKVEQELSAALRRVEENSNTLKGHLDTLRQHQEQARDLLVSTTDHRTFLEVPSRSLPRNAGCRCFGGTQRGDARCLRAGLGAAAPPQAGARVWREPGAVKVGPSISAPRVPFLSPDHRNLTFDPDTANKYLELSKGQRRARHGTGAAGGWQERGSPFEPWQVLCEQGYGQGCHYWEVAISSHSVILGATYRSLPQRQPPGHKFSIGLDGGSWGLQVREDGYLAWHKGREEKIQERLYTQLGVRLDYGRGLLSFYGLGEETRLIHCFHAVFTEPLYPVFWLCEGRAVTLGRRDQPQPAPQETGTVGARL</sequence>
<dbReference type="Gene3D" id="2.60.120.920">
    <property type="match status" value="1"/>
</dbReference>
<dbReference type="SMART" id="SM00336">
    <property type="entry name" value="BBOX"/>
    <property type="match status" value="1"/>
</dbReference>
<dbReference type="Pfam" id="PF00643">
    <property type="entry name" value="zf-B_box"/>
    <property type="match status" value="1"/>
</dbReference>
<dbReference type="SUPFAM" id="SSF49899">
    <property type="entry name" value="Concanavalin A-like lectins/glucanases"/>
    <property type="match status" value="1"/>
</dbReference>
<keyword evidence="3 6" id="KW-0863">Zinc-finger</keyword>
<dbReference type="GO" id="GO:0045087">
    <property type="term" value="P:innate immune response"/>
    <property type="evidence" value="ECO:0007669"/>
    <property type="project" value="UniProtKB-KW"/>
</dbReference>
<dbReference type="SMART" id="SM00184">
    <property type="entry name" value="RING"/>
    <property type="match status" value="1"/>
</dbReference>
<dbReference type="InterPro" id="IPR051051">
    <property type="entry name" value="E3_ubiq-ligase_TRIM/RNF"/>
</dbReference>
<dbReference type="InterPro" id="IPR001841">
    <property type="entry name" value="Znf_RING"/>
</dbReference>
<evidence type="ECO:0000256" key="6">
    <source>
        <dbReference type="PROSITE-ProRule" id="PRU00175"/>
    </source>
</evidence>
<evidence type="ECO:0000256" key="4">
    <source>
        <dbReference type="ARBA" id="ARBA00022833"/>
    </source>
</evidence>
<evidence type="ECO:0000313" key="9">
    <source>
        <dbReference type="Ensembl" id="ENSAPLP00000029178.1"/>
    </source>
</evidence>
<dbReference type="SUPFAM" id="SSF57845">
    <property type="entry name" value="B-box zinc-binding domain"/>
    <property type="match status" value="1"/>
</dbReference>
<dbReference type="Pfam" id="PF13445">
    <property type="entry name" value="zf-RING_UBOX"/>
    <property type="match status" value="1"/>
</dbReference>
<proteinExistence type="predicted"/>
<keyword evidence="2" id="KW-0479">Metal-binding</keyword>
<dbReference type="Ensembl" id="ENSAPLT00000025536.1">
    <property type="protein sequence ID" value="ENSAPLP00000029178.1"/>
    <property type="gene ID" value="ENSAPLG00000018146.1"/>
</dbReference>
<dbReference type="InterPro" id="IPR000315">
    <property type="entry name" value="Znf_B-box"/>
</dbReference>
<dbReference type="PRINTS" id="PR01407">
    <property type="entry name" value="BUTYPHLNCDUF"/>
</dbReference>
<dbReference type="OMA" id="SMITEMP"/>
<dbReference type="PROSITE" id="PS50188">
    <property type="entry name" value="B302_SPRY"/>
    <property type="match status" value="1"/>
</dbReference>
<dbReference type="SUPFAM" id="SSF57850">
    <property type="entry name" value="RING/U-box"/>
    <property type="match status" value="1"/>
</dbReference>
<dbReference type="GO" id="GO:0008270">
    <property type="term" value="F:zinc ion binding"/>
    <property type="evidence" value="ECO:0007669"/>
    <property type="project" value="UniProtKB-KW"/>
</dbReference>
<dbReference type="InterPro" id="IPR043136">
    <property type="entry name" value="B30.2/SPRY_sf"/>
</dbReference>
<protein>
    <recommendedName>
        <fullName evidence="11">Tripartite motif containing 65</fullName>
    </recommendedName>
</protein>
<dbReference type="Gene3D" id="3.30.40.10">
    <property type="entry name" value="Zinc/RING finger domain, C3HC4 (zinc finger)"/>
    <property type="match status" value="1"/>
</dbReference>
<dbReference type="InterPro" id="IPR013083">
    <property type="entry name" value="Znf_RING/FYVE/PHD"/>
</dbReference>
<evidence type="ECO:0000256" key="3">
    <source>
        <dbReference type="ARBA" id="ARBA00022771"/>
    </source>
</evidence>
<organism evidence="9 10">
    <name type="scientific">Anas platyrhynchos platyrhynchos</name>
    <name type="common">Northern mallard</name>
    <dbReference type="NCBI Taxonomy" id="8840"/>
    <lineage>
        <taxon>Eukaryota</taxon>
        <taxon>Metazoa</taxon>
        <taxon>Chordata</taxon>
        <taxon>Craniata</taxon>
        <taxon>Vertebrata</taxon>
        <taxon>Euteleostomi</taxon>
        <taxon>Archelosauria</taxon>
        <taxon>Archosauria</taxon>
        <taxon>Dinosauria</taxon>
        <taxon>Saurischia</taxon>
        <taxon>Theropoda</taxon>
        <taxon>Coelurosauria</taxon>
        <taxon>Aves</taxon>
        <taxon>Neognathae</taxon>
        <taxon>Galloanserae</taxon>
        <taxon>Anseriformes</taxon>
        <taxon>Anatidae</taxon>
        <taxon>Anatinae</taxon>
        <taxon>Anas</taxon>
    </lineage>
</organism>
<dbReference type="CDD" id="cd19835">
    <property type="entry name" value="Bbox2_TRIM65_C-IV"/>
    <property type="match status" value="1"/>
</dbReference>